<dbReference type="Proteomes" id="UP000054785">
    <property type="component" value="Unassembled WGS sequence"/>
</dbReference>
<gene>
    <name evidence="2" type="ORF">Lgee_0024</name>
</gene>
<keyword evidence="2" id="KW-0418">Kinase</keyword>
<dbReference type="InterPro" id="IPR011006">
    <property type="entry name" value="CheY-like_superfamily"/>
</dbReference>
<dbReference type="GO" id="GO:0000160">
    <property type="term" value="P:phosphorelay signal transduction system"/>
    <property type="evidence" value="ECO:0007669"/>
    <property type="project" value="InterPro"/>
</dbReference>
<reference evidence="2 3" key="1">
    <citation type="submission" date="2015-11" db="EMBL/GenBank/DDBJ databases">
        <title>Genomic analysis of 38 Legionella species identifies large and diverse effector repertoires.</title>
        <authorList>
            <person name="Burstein D."/>
            <person name="Amaro F."/>
            <person name="Zusman T."/>
            <person name="Lifshitz Z."/>
            <person name="Cohen O."/>
            <person name="Gilbert J.A."/>
            <person name="Pupko T."/>
            <person name="Shuman H.A."/>
            <person name="Segal G."/>
        </authorList>
    </citation>
    <scope>NUCLEOTIDE SEQUENCE [LARGE SCALE GENOMIC DNA]</scope>
    <source>
        <strain evidence="2 3">ATCC 49504</strain>
    </source>
</reference>
<dbReference type="GO" id="GO:0016301">
    <property type="term" value="F:kinase activity"/>
    <property type="evidence" value="ECO:0007669"/>
    <property type="project" value="UniProtKB-KW"/>
</dbReference>
<dbReference type="AlphaFoldDB" id="A0A0W0UA24"/>
<dbReference type="PANTHER" id="PTHR44591">
    <property type="entry name" value="STRESS RESPONSE REGULATOR PROTEIN 1"/>
    <property type="match status" value="1"/>
</dbReference>
<evidence type="ECO:0000313" key="2">
    <source>
        <dbReference type="EMBL" id="KTD04840.1"/>
    </source>
</evidence>
<dbReference type="SMART" id="SM00448">
    <property type="entry name" value="REC"/>
    <property type="match status" value="1"/>
</dbReference>
<dbReference type="RefSeq" id="WP_035903660.1">
    <property type="nucleotide sequence ID" value="NZ_CAAAHN010000003.1"/>
</dbReference>
<comment type="caution">
    <text evidence="2">The sequence shown here is derived from an EMBL/GenBank/DDBJ whole genome shotgun (WGS) entry which is preliminary data.</text>
</comment>
<organism evidence="2 3">
    <name type="scientific">Legionella geestiana</name>
    <dbReference type="NCBI Taxonomy" id="45065"/>
    <lineage>
        <taxon>Bacteria</taxon>
        <taxon>Pseudomonadati</taxon>
        <taxon>Pseudomonadota</taxon>
        <taxon>Gammaproteobacteria</taxon>
        <taxon>Legionellales</taxon>
        <taxon>Legionellaceae</taxon>
        <taxon>Legionella</taxon>
    </lineage>
</organism>
<dbReference type="Gene3D" id="3.40.50.2300">
    <property type="match status" value="1"/>
</dbReference>
<dbReference type="InterPro" id="IPR001789">
    <property type="entry name" value="Sig_transdc_resp-reg_receiver"/>
</dbReference>
<keyword evidence="1" id="KW-0597">Phosphoprotein</keyword>
<keyword evidence="2" id="KW-0808">Transferase</keyword>
<dbReference type="STRING" id="45065.Lgee_0024"/>
<dbReference type="InterPro" id="IPR050595">
    <property type="entry name" value="Bact_response_regulator"/>
</dbReference>
<dbReference type="PANTHER" id="PTHR44591:SF3">
    <property type="entry name" value="RESPONSE REGULATORY DOMAIN-CONTAINING PROTEIN"/>
    <property type="match status" value="1"/>
</dbReference>
<accession>A0A0W0UA24</accession>
<protein>
    <submittedName>
        <fullName evidence="2">Sensory box histidine kinase/response regulator</fullName>
    </submittedName>
</protein>
<dbReference type="PATRIC" id="fig|45065.4.peg.27"/>
<dbReference type="OrthoDB" id="5634458at2"/>
<dbReference type="PROSITE" id="PS50110">
    <property type="entry name" value="RESPONSE_REGULATORY"/>
    <property type="match status" value="1"/>
</dbReference>
<keyword evidence="3" id="KW-1185">Reference proteome</keyword>
<sequence length="127" mass="13730">MTTIPRILHLLIVEDNAIALRMIESTVRRSGCTHVSAMSAEDGLGHLQSSRFDGVLTDIGLPGISGYEFCTLIRANWQIPVFGITAHLTPDSEASARASGMAQLLKKPFTLADMESLAERLNAGLHL</sequence>
<dbReference type="EMBL" id="LNYC01000001">
    <property type="protein sequence ID" value="KTD04840.1"/>
    <property type="molecule type" value="Genomic_DNA"/>
</dbReference>
<dbReference type="CDD" id="cd17546">
    <property type="entry name" value="REC_hyHK_CKI1_RcsC-like"/>
    <property type="match status" value="1"/>
</dbReference>
<name>A0A0W0UA24_9GAMM</name>
<evidence type="ECO:0000313" key="3">
    <source>
        <dbReference type="Proteomes" id="UP000054785"/>
    </source>
</evidence>
<proteinExistence type="predicted"/>
<evidence type="ECO:0000256" key="1">
    <source>
        <dbReference type="ARBA" id="ARBA00022553"/>
    </source>
</evidence>
<dbReference type="Pfam" id="PF00072">
    <property type="entry name" value="Response_reg"/>
    <property type="match status" value="1"/>
</dbReference>
<dbReference type="SUPFAM" id="SSF52172">
    <property type="entry name" value="CheY-like"/>
    <property type="match status" value="1"/>
</dbReference>